<comment type="similarity">
    <text evidence="7">Belongs to the binding-protein-dependent transport system permease family.</text>
</comment>
<dbReference type="Pfam" id="PF19300">
    <property type="entry name" value="BPD_transp_1_N"/>
    <property type="match status" value="1"/>
</dbReference>
<dbReference type="Pfam" id="PF00528">
    <property type="entry name" value="BPD_transp_1"/>
    <property type="match status" value="1"/>
</dbReference>
<proteinExistence type="inferred from homology"/>
<feature type="transmembrane region" description="Helical" evidence="7">
    <location>
        <begin position="180"/>
        <end position="200"/>
    </location>
</feature>
<name>A0A8J6JFN1_9FIRM</name>
<feature type="transmembrane region" description="Helical" evidence="7">
    <location>
        <begin position="237"/>
        <end position="264"/>
    </location>
</feature>
<evidence type="ECO:0000256" key="4">
    <source>
        <dbReference type="ARBA" id="ARBA00022692"/>
    </source>
</evidence>
<feature type="transmembrane region" description="Helical" evidence="7">
    <location>
        <begin position="135"/>
        <end position="160"/>
    </location>
</feature>
<dbReference type="EMBL" id="JACOPP010000006">
    <property type="protein sequence ID" value="MBC5733410.1"/>
    <property type="molecule type" value="Genomic_DNA"/>
</dbReference>
<dbReference type="SUPFAM" id="SSF161098">
    <property type="entry name" value="MetI-like"/>
    <property type="match status" value="1"/>
</dbReference>
<organism evidence="9 10">
    <name type="scientific">Lawsonibacter hominis</name>
    <dbReference type="NCBI Taxonomy" id="2763053"/>
    <lineage>
        <taxon>Bacteria</taxon>
        <taxon>Bacillati</taxon>
        <taxon>Bacillota</taxon>
        <taxon>Clostridia</taxon>
        <taxon>Eubacteriales</taxon>
        <taxon>Oscillospiraceae</taxon>
        <taxon>Lawsonibacter</taxon>
    </lineage>
</organism>
<feature type="transmembrane region" description="Helical" evidence="7">
    <location>
        <begin position="100"/>
        <end position="123"/>
    </location>
</feature>
<dbReference type="InterPro" id="IPR035906">
    <property type="entry name" value="MetI-like_sf"/>
</dbReference>
<keyword evidence="3" id="KW-1003">Cell membrane</keyword>
<evidence type="ECO:0000313" key="10">
    <source>
        <dbReference type="Proteomes" id="UP000661435"/>
    </source>
</evidence>
<evidence type="ECO:0000256" key="2">
    <source>
        <dbReference type="ARBA" id="ARBA00022448"/>
    </source>
</evidence>
<comment type="subcellular location">
    <subcellularLocation>
        <location evidence="1 7">Cell membrane</location>
        <topology evidence="1 7">Multi-pass membrane protein</topology>
    </subcellularLocation>
</comment>
<keyword evidence="4 7" id="KW-0812">Transmembrane</keyword>
<dbReference type="PANTHER" id="PTHR43163:SF6">
    <property type="entry name" value="DIPEPTIDE TRANSPORT SYSTEM PERMEASE PROTEIN DPPB-RELATED"/>
    <property type="match status" value="1"/>
</dbReference>
<feature type="transmembrane region" description="Helical" evidence="7">
    <location>
        <begin position="284"/>
        <end position="307"/>
    </location>
</feature>
<keyword evidence="5 7" id="KW-1133">Transmembrane helix</keyword>
<dbReference type="PROSITE" id="PS50928">
    <property type="entry name" value="ABC_TM1"/>
    <property type="match status" value="1"/>
</dbReference>
<feature type="domain" description="ABC transmembrane type-1" evidence="8">
    <location>
        <begin position="96"/>
        <end position="303"/>
    </location>
</feature>
<sequence length="323" mass="33766">MGRYLRGRLVTAIPVFFGITLIVFLLLHLAPGSIVDLAGEGSARAAGQAARVEAYLGLDRSLPAQYAAWLLDLLRGDLGTSYASGKPVSALIAQRVVPSLLLTGTGVLLAVGIALPLGVLAAWKPRSGWDKAASALSLVSFGVPGFFLCLAGIFLFSVVLGWLPSHGMYASGSFSGLGDLMRHLVLPAGVVCVSGLGGLIKQTRSACLEALGEDYITTARAKGLNDRAVMVRHAFRGALIPVLTTVLTHIPHIIGGSVVVERVFGWPGMGSLLFSGILSRDYPVVMGVTVVIALAVLLTNLLLDVIYGLVDPRVRYAAGCSHG</sequence>
<reference evidence="9" key="1">
    <citation type="submission" date="2020-08" db="EMBL/GenBank/DDBJ databases">
        <title>Genome public.</title>
        <authorList>
            <person name="Liu C."/>
            <person name="Sun Q."/>
        </authorList>
    </citation>
    <scope>NUCLEOTIDE SEQUENCE</scope>
    <source>
        <strain evidence="9">NSJ-51</strain>
    </source>
</reference>
<gene>
    <name evidence="9" type="ORF">H8S57_06680</name>
</gene>
<dbReference type="RefSeq" id="WP_186907305.1">
    <property type="nucleotide sequence ID" value="NZ_JACOPP010000006.1"/>
</dbReference>
<dbReference type="InterPro" id="IPR000515">
    <property type="entry name" value="MetI-like"/>
</dbReference>
<evidence type="ECO:0000256" key="1">
    <source>
        <dbReference type="ARBA" id="ARBA00004651"/>
    </source>
</evidence>
<evidence type="ECO:0000256" key="7">
    <source>
        <dbReference type="RuleBase" id="RU363032"/>
    </source>
</evidence>
<keyword evidence="10" id="KW-1185">Reference proteome</keyword>
<dbReference type="CDD" id="cd06261">
    <property type="entry name" value="TM_PBP2"/>
    <property type="match status" value="1"/>
</dbReference>
<dbReference type="Gene3D" id="1.10.3720.10">
    <property type="entry name" value="MetI-like"/>
    <property type="match status" value="1"/>
</dbReference>
<dbReference type="Proteomes" id="UP000661435">
    <property type="component" value="Unassembled WGS sequence"/>
</dbReference>
<keyword evidence="6 7" id="KW-0472">Membrane</keyword>
<evidence type="ECO:0000256" key="5">
    <source>
        <dbReference type="ARBA" id="ARBA00022989"/>
    </source>
</evidence>
<accession>A0A8J6JFN1</accession>
<protein>
    <submittedName>
        <fullName evidence="9">ABC transporter permease</fullName>
    </submittedName>
</protein>
<evidence type="ECO:0000256" key="6">
    <source>
        <dbReference type="ARBA" id="ARBA00023136"/>
    </source>
</evidence>
<dbReference type="InterPro" id="IPR045621">
    <property type="entry name" value="BPD_transp_1_N"/>
</dbReference>
<feature type="transmembrane region" description="Helical" evidence="7">
    <location>
        <begin position="9"/>
        <end position="30"/>
    </location>
</feature>
<dbReference type="GO" id="GO:0005886">
    <property type="term" value="C:plasma membrane"/>
    <property type="evidence" value="ECO:0007669"/>
    <property type="project" value="UniProtKB-SubCell"/>
</dbReference>
<dbReference type="GO" id="GO:0055085">
    <property type="term" value="P:transmembrane transport"/>
    <property type="evidence" value="ECO:0007669"/>
    <property type="project" value="InterPro"/>
</dbReference>
<evidence type="ECO:0000259" key="8">
    <source>
        <dbReference type="PROSITE" id="PS50928"/>
    </source>
</evidence>
<comment type="caution">
    <text evidence="9">The sequence shown here is derived from an EMBL/GenBank/DDBJ whole genome shotgun (WGS) entry which is preliminary data.</text>
</comment>
<evidence type="ECO:0000313" key="9">
    <source>
        <dbReference type="EMBL" id="MBC5733410.1"/>
    </source>
</evidence>
<dbReference type="PANTHER" id="PTHR43163">
    <property type="entry name" value="DIPEPTIDE TRANSPORT SYSTEM PERMEASE PROTEIN DPPB-RELATED"/>
    <property type="match status" value="1"/>
</dbReference>
<keyword evidence="2 7" id="KW-0813">Transport</keyword>
<dbReference type="AlphaFoldDB" id="A0A8J6JFN1"/>
<evidence type="ECO:0000256" key="3">
    <source>
        <dbReference type="ARBA" id="ARBA00022475"/>
    </source>
</evidence>